<feature type="domain" description="AMP-binding enzyme C-terminal" evidence="2">
    <location>
        <begin position="124"/>
        <end position="235"/>
    </location>
</feature>
<accession>X0S9E5</accession>
<feature type="domain" description="AMP-dependent synthetase/ligase" evidence="1">
    <location>
        <begin position="2"/>
        <end position="88"/>
    </location>
</feature>
<dbReference type="AlphaFoldDB" id="X0S9E5"/>
<dbReference type="GO" id="GO:0005886">
    <property type="term" value="C:plasma membrane"/>
    <property type="evidence" value="ECO:0007669"/>
    <property type="project" value="TreeGrafter"/>
</dbReference>
<comment type="caution">
    <text evidence="3">The sequence shown here is derived from an EMBL/GenBank/DDBJ whole genome shotgun (WGS) entry which is preliminary data.</text>
</comment>
<reference evidence="3" key="1">
    <citation type="journal article" date="2014" name="Front. Microbiol.">
        <title>High frequency of phylogenetically diverse reductive dehalogenase-homologous genes in deep subseafloor sedimentary metagenomes.</title>
        <authorList>
            <person name="Kawai M."/>
            <person name="Futagami T."/>
            <person name="Toyoda A."/>
            <person name="Takaki Y."/>
            <person name="Nishi S."/>
            <person name="Hori S."/>
            <person name="Arai W."/>
            <person name="Tsubouchi T."/>
            <person name="Morono Y."/>
            <person name="Uchiyama I."/>
            <person name="Ito T."/>
            <person name="Fujiyama A."/>
            <person name="Inagaki F."/>
            <person name="Takami H."/>
        </authorList>
    </citation>
    <scope>NUCLEOTIDE SEQUENCE</scope>
    <source>
        <strain evidence="3">Expedition CK06-06</strain>
    </source>
</reference>
<dbReference type="Gene3D" id="3.30.300.30">
    <property type="match status" value="1"/>
</dbReference>
<dbReference type="InterPro" id="IPR042099">
    <property type="entry name" value="ANL_N_sf"/>
</dbReference>
<name>X0S9E5_9ZZZZ</name>
<gene>
    <name evidence="3" type="ORF">S01H1_11218</name>
</gene>
<dbReference type="SUPFAM" id="SSF56801">
    <property type="entry name" value="Acetyl-CoA synthetase-like"/>
    <property type="match status" value="1"/>
</dbReference>
<dbReference type="InterPro" id="IPR000873">
    <property type="entry name" value="AMP-dep_synth/lig_dom"/>
</dbReference>
<dbReference type="GO" id="GO:0070566">
    <property type="term" value="F:adenylyltransferase activity"/>
    <property type="evidence" value="ECO:0007669"/>
    <property type="project" value="TreeGrafter"/>
</dbReference>
<dbReference type="EMBL" id="BARS01005718">
    <property type="protein sequence ID" value="GAF77639.1"/>
    <property type="molecule type" value="Genomic_DNA"/>
</dbReference>
<evidence type="ECO:0000259" key="2">
    <source>
        <dbReference type="Pfam" id="PF23024"/>
    </source>
</evidence>
<evidence type="ECO:0000259" key="1">
    <source>
        <dbReference type="Pfam" id="PF00501"/>
    </source>
</evidence>
<dbReference type="InterPro" id="IPR025110">
    <property type="entry name" value="AMP-bd_C"/>
</dbReference>
<sequence length="267" mass="29171">PVYGLSEASLAVTFSPLNRPFASRRFNRDVLAERLEAVDDPTGVEIVSVGRPLPDFALRVVDRERFDLPERRVGRVLVRGPSLMEGYLGHRRATARALRDGWLDTGDLGFVADGNLFLTGRAKDVLILRGRNHSPVEVEHAVDTVEGVRTGCAAAVSFMPEDGERELLLVMVEARRGVPEREYLQVAEKVSQAVLAATGLDPDCVEVLEPGALPRTSSGKIRRHEALQRWRADALTPPASVTPFGLVGAAVRSTLAMARAERRRGHG</sequence>
<feature type="non-terminal residue" evidence="3">
    <location>
        <position position="1"/>
    </location>
</feature>
<protein>
    <submittedName>
        <fullName evidence="3">Uncharacterized protein</fullName>
    </submittedName>
</protein>
<organism evidence="3">
    <name type="scientific">marine sediment metagenome</name>
    <dbReference type="NCBI Taxonomy" id="412755"/>
    <lineage>
        <taxon>unclassified sequences</taxon>
        <taxon>metagenomes</taxon>
        <taxon>ecological metagenomes</taxon>
    </lineage>
</organism>
<evidence type="ECO:0000313" key="3">
    <source>
        <dbReference type="EMBL" id="GAF77639.1"/>
    </source>
</evidence>
<dbReference type="GO" id="GO:0006633">
    <property type="term" value="P:fatty acid biosynthetic process"/>
    <property type="evidence" value="ECO:0007669"/>
    <property type="project" value="TreeGrafter"/>
</dbReference>
<dbReference type="Gene3D" id="3.40.50.12780">
    <property type="entry name" value="N-terminal domain of ligase-like"/>
    <property type="match status" value="1"/>
</dbReference>
<dbReference type="InterPro" id="IPR045851">
    <property type="entry name" value="AMP-bd_C_sf"/>
</dbReference>
<dbReference type="PANTHER" id="PTHR22754:SF32">
    <property type="entry name" value="DISCO-INTERACTING PROTEIN 2"/>
    <property type="match status" value="1"/>
</dbReference>
<dbReference type="Pfam" id="PF00501">
    <property type="entry name" value="AMP-binding"/>
    <property type="match status" value="1"/>
</dbReference>
<dbReference type="PANTHER" id="PTHR22754">
    <property type="entry name" value="DISCO-INTERACTING PROTEIN 2 DIP2 -RELATED"/>
    <property type="match status" value="1"/>
</dbReference>
<dbReference type="Pfam" id="PF23024">
    <property type="entry name" value="AMP-dom_DIP2-like"/>
    <property type="match status" value="1"/>
</dbReference>
<proteinExistence type="predicted"/>